<dbReference type="Gene3D" id="2.60.40.10">
    <property type="entry name" value="Immunoglobulins"/>
    <property type="match status" value="1"/>
</dbReference>
<evidence type="ECO:0000313" key="3">
    <source>
        <dbReference type="EMBL" id="ALT69123.1"/>
    </source>
</evidence>
<evidence type="ECO:0000259" key="2">
    <source>
        <dbReference type="Pfam" id="PF16640"/>
    </source>
</evidence>
<dbReference type="Pfam" id="PF11824">
    <property type="entry name" value="DUF3344"/>
    <property type="match status" value="3"/>
</dbReference>
<evidence type="ECO:0000313" key="4">
    <source>
        <dbReference type="Proteomes" id="UP000067738"/>
    </source>
</evidence>
<dbReference type="GeneID" id="26736291"/>
<organism evidence="3 4">
    <name type="scientific">Methanobrevibacter millerae</name>
    <dbReference type="NCBI Taxonomy" id="230361"/>
    <lineage>
        <taxon>Archaea</taxon>
        <taxon>Methanobacteriati</taxon>
        <taxon>Methanobacteriota</taxon>
        <taxon>Methanomada group</taxon>
        <taxon>Methanobacteria</taxon>
        <taxon>Methanobacteriales</taxon>
        <taxon>Methanobacteriaceae</taxon>
        <taxon>Methanobrevibacter</taxon>
    </lineage>
</organism>
<reference evidence="3 4" key="1">
    <citation type="submission" date="2015-04" db="EMBL/GenBank/DDBJ databases">
        <title>The complete genome sequence of the rumen methanogen Methanobrevibacter millerae SM9.</title>
        <authorList>
            <person name="Leahy S.C."/>
            <person name="Kelly W.J."/>
            <person name="Pacheco D.M."/>
            <person name="Li D."/>
            <person name="Altermann E."/>
            <person name="Attwood G.T."/>
        </authorList>
    </citation>
    <scope>NUCLEOTIDE SEQUENCE [LARGE SCALE GENOMIC DNA]</scope>
    <source>
        <strain evidence="3 4">SM9</strain>
    </source>
</reference>
<dbReference type="OrthoDB" id="78465at2157"/>
<dbReference type="RefSeq" id="WP_058739377.1">
    <property type="nucleotide sequence ID" value="NZ_CP011266.1"/>
</dbReference>
<accession>A0A0U2TTD5</accession>
<proteinExistence type="predicted"/>
<dbReference type="KEGG" id="mmil:sm9_1342"/>
<feature type="domain" description="DUF3344" evidence="1">
    <location>
        <begin position="427"/>
        <end position="663"/>
    </location>
</feature>
<protein>
    <submittedName>
        <fullName evidence="3">Adhesin-like protein</fullName>
    </submittedName>
</protein>
<evidence type="ECO:0000259" key="1">
    <source>
        <dbReference type="Pfam" id="PF11824"/>
    </source>
</evidence>
<dbReference type="InterPro" id="IPR032109">
    <property type="entry name" value="Big_3_5"/>
</dbReference>
<name>A0A0U2TTD5_9EURY</name>
<dbReference type="InterPro" id="IPR021779">
    <property type="entry name" value="DUF3344"/>
</dbReference>
<gene>
    <name evidence="3" type="ORF">sm9_1342</name>
</gene>
<dbReference type="Proteomes" id="UP000067738">
    <property type="component" value="Chromosome"/>
</dbReference>
<feature type="domain" description="DUF3344" evidence="1">
    <location>
        <begin position="32"/>
        <end position="291"/>
    </location>
</feature>
<keyword evidence="4" id="KW-1185">Reference proteome</keyword>
<dbReference type="PATRIC" id="fig|230361.4.peg.1386"/>
<feature type="domain" description="DUF3344" evidence="1">
    <location>
        <begin position="801"/>
        <end position="1039"/>
    </location>
</feature>
<sequence length="1473" mass="161275">MKFRNNFLLCLLVSFLIIMTVGVAFADEAPAMELVETGTVSGDAHIESANPWKTSGSVEYIIPDNVDEIKSAYAIVNSYSGSGAPTYALYSNITLNTSNGFEVLGYEDLYSEFSMTNDPLVYVVNNHTTKQYSDYQSVFNITEKVKNLSAGDKITVSVENTRKDGYNFDARIKLISIILIYDDGDDDKINYWLNIGQSWTQSTRSNLINTKDFDGEYDEVTFENIGLSTYNALSRINNKLIYDPIYEKTGSYFIDDIWNITNNFQIRQDTNFSYKASTNGYGSFKSNVQLLKVVKSYLTVTSGITPQYKDTIYAGVQNNLTINVKSSQDLNATVKLYNNKNLVFNEQISLKNGINQKLYFIDSKIRPVTANTVNGAKNNYEKYTLVIEDSAGNIVNSTDVSYAVLYNGNLGKDLAYPAFNGTVNRVYNIAGDVVVLTQDDSVYAGSSAAGLESTFDVKDSDVVEALLYVSYNWDKIASGDFNSWKVSFNNVLVNPVANYRDQSNLGTYGRYGYGLVVYNVTALVKSGANKLVLNKDAGGSAVYPPSLVLLTNNDENKTFKTVYIAENADLLSKPTNIESGSYTFMDVDTTDLIKSTLYVFAASAQSGEGNIIINDKSYNDIWTGTSNSLNYFMINSTDDIKNNNKIYFQATGSTILALHQIIVCEKSLEFNTISATITPPYANTVFAGVNNTLTVDIVNGNKAFDGSVKLLAGGKEIASSDLSLKYNSTGKVTFVDKTIRPIDKSTVNGEKNKKEDYTLLIVDKFDNVLNSTSASFNVLYNGNLGKDLAYPAFNGTVNRVYNITGDVVVLTQDDSVYAGSSATGLESTFNVKDSGVVEALLYISYNWDKVASGDFNSWNIAFNGKTIAPVANYRDQSNLGTYGRYGYGLVVYNVTALVKSGANKLVLNKDAGGSAVYPPSLVLLTDNSKSTTYKLVYIAENADLLSKPANIESGSYTFMDVNSDDSIKSTLYVFAAGAQAGEANVVVNEKGYNNIWNGTSNSLNYHLIDMTNSILKSNKIYFQATGSTILSLHDILVVEFEKITPQLNLSAEDITVGENVNIDVVLPQDATGNVTLNNSTISIKNGKATFVISNLDVGDYKFIVNYSGDDKYNPTSNDVNVKVKDNKSVNLTSPDVQKYYKGSERLYVYLKDYAGNPISNESISIKLNGVSYNRQTDKNGVVSIALGLGSNEYDADIAFNGSKKYNSAKITSKVIIKPTVNGTDVVKVFRNGTQYYATFRDSTGKYLADGTEVQFNINGVLYTRSINGDKGLAKLNINLPKGEYVITATNSVTGENAANNIEVISKIVENNDLTKYYRNASQYTVKIIGDDGKAVGKGIDVKFNINGVFYTRTTNESGIAKLNLNLQPGDYIITAEYGDCKVSNNIKILPVLSASDLKMSYRDGSSFKAKLLDGKGIPLANEKIQFNVNGVFYTRTTNSTGVARLNINLMAGEYIITSSYNGANIANTISIRG</sequence>
<dbReference type="EMBL" id="CP011266">
    <property type="protein sequence ID" value="ALT69123.1"/>
    <property type="molecule type" value="Genomic_DNA"/>
</dbReference>
<dbReference type="Pfam" id="PF16640">
    <property type="entry name" value="Big_3_5"/>
    <property type="match status" value="1"/>
</dbReference>
<feature type="domain" description="Bacterial Ig-like" evidence="2">
    <location>
        <begin position="1049"/>
        <end position="1123"/>
    </location>
</feature>
<dbReference type="InterPro" id="IPR013783">
    <property type="entry name" value="Ig-like_fold"/>
</dbReference>